<comment type="caution">
    <text evidence="12">The sequence shown here is derived from an EMBL/GenBank/DDBJ whole genome shotgun (WGS) entry which is preliminary data.</text>
</comment>
<dbReference type="EMBL" id="JMQC01000009">
    <property type="protein sequence ID" value="KFM95555.1"/>
    <property type="molecule type" value="Genomic_DNA"/>
</dbReference>
<dbReference type="Pfam" id="PF00501">
    <property type="entry name" value="AMP-binding"/>
    <property type="match status" value="4"/>
</dbReference>
<evidence type="ECO:0000256" key="7">
    <source>
        <dbReference type="ARBA" id="ARBA00022741"/>
    </source>
</evidence>
<evidence type="ECO:0000256" key="1">
    <source>
        <dbReference type="ARBA" id="ARBA00001957"/>
    </source>
</evidence>
<evidence type="ECO:0000313" key="12">
    <source>
        <dbReference type="EMBL" id="KFM95555.1"/>
    </source>
</evidence>
<proteinExistence type="inferred from homology"/>
<keyword evidence="4" id="KW-0597">Phosphoprotein</keyword>
<dbReference type="FunFam" id="3.30.300.30:FF:000010">
    <property type="entry name" value="Enterobactin synthetase component F"/>
    <property type="match status" value="4"/>
</dbReference>
<dbReference type="PANTHER" id="PTHR45527:SF1">
    <property type="entry name" value="FATTY ACID SYNTHASE"/>
    <property type="match status" value="1"/>
</dbReference>
<organism evidence="12 13">
    <name type="scientific">Bacillus clarus</name>
    <dbReference type="NCBI Taxonomy" id="2338372"/>
    <lineage>
        <taxon>Bacteria</taxon>
        <taxon>Bacillati</taxon>
        <taxon>Bacillota</taxon>
        <taxon>Bacilli</taxon>
        <taxon>Bacillales</taxon>
        <taxon>Bacillaceae</taxon>
        <taxon>Bacillus</taxon>
        <taxon>Bacillus cereus group</taxon>
    </lineage>
</organism>
<dbReference type="FunFam" id="3.40.50.980:FF:000001">
    <property type="entry name" value="Non-ribosomal peptide synthetase"/>
    <property type="match status" value="4"/>
</dbReference>
<keyword evidence="3" id="KW-0596">Phosphopantetheine</keyword>
<name>A0A090YU02_9BACI</name>
<evidence type="ECO:0000313" key="13">
    <source>
        <dbReference type="Proteomes" id="UP000029389"/>
    </source>
</evidence>
<evidence type="ECO:0000256" key="5">
    <source>
        <dbReference type="ARBA" id="ARBA00022598"/>
    </source>
</evidence>
<dbReference type="InterPro" id="IPR010060">
    <property type="entry name" value="NRPS_synth"/>
</dbReference>
<dbReference type="SMART" id="SM00823">
    <property type="entry name" value="PKS_PP"/>
    <property type="match status" value="4"/>
</dbReference>
<dbReference type="SUPFAM" id="SSF52777">
    <property type="entry name" value="CoA-dependent acyltransferases"/>
    <property type="match status" value="16"/>
</dbReference>
<dbReference type="FunFam" id="3.40.50.12780:FF:000012">
    <property type="entry name" value="Non-ribosomal peptide synthetase"/>
    <property type="match status" value="4"/>
</dbReference>
<feature type="domain" description="Carrier" evidence="11">
    <location>
        <begin position="2478"/>
        <end position="2552"/>
    </location>
</feature>
<evidence type="ECO:0000256" key="9">
    <source>
        <dbReference type="ARBA" id="ARBA00023194"/>
    </source>
</evidence>
<dbReference type="FunFam" id="3.30.559.10:FF:000016">
    <property type="entry name" value="Nonribosomal peptide synthase Pes1"/>
    <property type="match status" value="1"/>
</dbReference>
<dbReference type="PROSITE" id="PS00012">
    <property type="entry name" value="PHOSPHOPANTETHEINE"/>
    <property type="match status" value="4"/>
</dbReference>
<reference evidence="12 13" key="1">
    <citation type="submission" date="2014-04" db="EMBL/GenBank/DDBJ databases">
        <authorList>
            <person name="Bishop-Lilly K.A."/>
            <person name="Broomall S.M."/>
            <person name="Chain P.S."/>
            <person name="Chertkov O."/>
            <person name="Coyne S.R."/>
            <person name="Daligault H.E."/>
            <person name="Davenport K.W."/>
            <person name="Erkkila T."/>
            <person name="Frey K.G."/>
            <person name="Gibbons H.S."/>
            <person name="Gu W."/>
            <person name="Jaissle J."/>
            <person name="Johnson S.L."/>
            <person name="Koroleva G.I."/>
            <person name="Ladner J.T."/>
            <person name="Lo C.-C."/>
            <person name="Minogue T.D."/>
            <person name="Munk C."/>
            <person name="Palacios G.F."/>
            <person name="Redden C.L."/>
            <person name="Rosenzweig C.N."/>
            <person name="Scholz M.B."/>
            <person name="Teshima H."/>
            <person name="Xu Y."/>
        </authorList>
    </citation>
    <scope>NUCLEOTIDE SEQUENCE [LARGE SCALE GENOMIC DNA]</scope>
    <source>
        <strain evidence="12 13">BHP</strain>
    </source>
</reference>
<dbReference type="GO" id="GO:0044550">
    <property type="term" value="P:secondary metabolite biosynthetic process"/>
    <property type="evidence" value="ECO:0007669"/>
    <property type="project" value="UniProtKB-ARBA"/>
</dbReference>
<dbReference type="CDD" id="cd19531">
    <property type="entry name" value="LCL_NRPS-like"/>
    <property type="match status" value="1"/>
</dbReference>
<dbReference type="InterPro" id="IPR020806">
    <property type="entry name" value="PKS_PP-bd"/>
</dbReference>
<feature type="domain" description="Carrier" evidence="11">
    <location>
        <begin position="5504"/>
        <end position="5579"/>
    </location>
</feature>
<dbReference type="PANTHER" id="PTHR45527">
    <property type="entry name" value="NONRIBOSOMAL PEPTIDE SYNTHETASE"/>
    <property type="match status" value="1"/>
</dbReference>
<feature type="domain" description="Carrier" evidence="11">
    <location>
        <begin position="3991"/>
        <end position="4065"/>
    </location>
</feature>
<accession>A0A090YU02</accession>
<dbReference type="SUPFAM" id="SSF47336">
    <property type="entry name" value="ACP-like"/>
    <property type="match status" value="4"/>
</dbReference>
<feature type="domain" description="Carrier" evidence="11">
    <location>
        <begin position="965"/>
        <end position="1039"/>
    </location>
</feature>
<keyword evidence="6" id="KW-0677">Repeat</keyword>
<dbReference type="InterPro" id="IPR001242">
    <property type="entry name" value="Condensation_dom"/>
</dbReference>
<dbReference type="Pfam" id="PF13193">
    <property type="entry name" value="AMP-binding_C"/>
    <property type="match status" value="4"/>
</dbReference>
<dbReference type="NCBIfam" id="TIGR01720">
    <property type="entry name" value="NRPS-para261"/>
    <property type="match status" value="3"/>
</dbReference>
<dbReference type="InterPro" id="IPR020845">
    <property type="entry name" value="AMP-binding_CS"/>
</dbReference>
<evidence type="ECO:0000256" key="3">
    <source>
        <dbReference type="ARBA" id="ARBA00022450"/>
    </source>
</evidence>
<dbReference type="InterPro" id="IPR000873">
    <property type="entry name" value="AMP-dep_synth/lig_dom"/>
</dbReference>
<keyword evidence="8" id="KW-0067">ATP-binding</keyword>
<dbReference type="NCBIfam" id="NF004282">
    <property type="entry name" value="PRK05691.1"/>
    <property type="match status" value="7"/>
</dbReference>
<dbReference type="GO" id="GO:0043041">
    <property type="term" value="P:amino acid activation for nonribosomal peptide biosynthetic process"/>
    <property type="evidence" value="ECO:0007669"/>
    <property type="project" value="TreeGrafter"/>
</dbReference>
<dbReference type="Gene3D" id="3.30.300.30">
    <property type="match status" value="4"/>
</dbReference>
<keyword evidence="7" id="KW-0547">Nucleotide-binding</keyword>
<dbReference type="GO" id="GO:0031177">
    <property type="term" value="F:phosphopantetheine binding"/>
    <property type="evidence" value="ECO:0007669"/>
    <property type="project" value="InterPro"/>
</dbReference>
<gene>
    <name evidence="12" type="primary">dltA</name>
    <name evidence="12" type="ORF">DJ93_5590</name>
</gene>
<dbReference type="GO" id="GO:0016874">
    <property type="term" value="F:ligase activity"/>
    <property type="evidence" value="ECO:0007669"/>
    <property type="project" value="UniProtKB-KW"/>
</dbReference>
<dbReference type="RefSeq" id="WP_042984684.1">
    <property type="nucleotide sequence ID" value="NZ_JMQC01000009.1"/>
</dbReference>
<dbReference type="InterPro" id="IPR010071">
    <property type="entry name" value="AA_adenyl_dom"/>
</dbReference>
<dbReference type="PROSITE" id="PS50075">
    <property type="entry name" value="CARRIER"/>
    <property type="match status" value="4"/>
</dbReference>
<dbReference type="GO" id="GO:0008610">
    <property type="term" value="P:lipid biosynthetic process"/>
    <property type="evidence" value="ECO:0007669"/>
    <property type="project" value="UniProtKB-ARBA"/>
</dbReference>
<keyword evidence="9" id="KW-0045">Antibiotic biosynthesis</keyword>
<sequence length="6033" mass="690432">MKTKTIELLPLTQAQKRIWYTELLYPNTTACILSGTIKMQNQIDIDVLQQSFQSVIKENDAFRIKLTFENGEAKQYVEPYTYKEVDYIDFSETSTRDDVENWLDSHNRTAMKLYDSELYEITIFKINDEEYGYNIKIHHIICDGISLAQIVEDVNQNYADMVKGTFFATYKKHSYLDYIQAEEEYEKSARFQKDRAFWLEKFQSLPDFTELKPYNPLLTSTAAERTYLEVSVDFYHKVRAFCKENKISIFTFFLGALYIYINKVTNEKNLIIGTNYANRTTRQEKETVGMFTSTVAVKVSLDSEDDIISFLQQVSKEQAKILRHQKYPYNQLIKDVRQIHSMPDLGRLFGITMEYRPFRNMVDMDGTKLDIKSSFCGNEVNDLLVHVVEKIDEGYLEIYADYRTCLFDEKYIDVLFKHVFAIAEHIMNHPFEKIAEVSLINEYETKQLLNEFNNTSSEYPHEKTVYQLFEEQVERTPDYVAVVFEDQQFTYRELNERANQLARTLRKEGVQADQLVGIIAKHSLEMVVGILAVSKAGGAYVPIDPQYPEERIQYVLEDSKARIVLVHGDVHPPLSYDGVIISLSESQSYDKQTTNLEPISHGKDLAYVIYTSGSTGNPKGVLIEHQGLTNYIWWAREVYVKGEKTNFPLYSSISFDLTVTSIFTPLITGNTILVYDGEDKVALIPTIMQDSRVDIIKLTPAHLHILKEMNLAEHTTVKKMIVGGENLSAKLARDVSEQSDGRISIYNEYGPTETVVGCMIYRFDPVEDRREYVPIGKPAANTGIYLLDRQLNLVPTGVQGELYIAGDGVARGYLNQPGLTAEKFVENPFIPGERMYRTGDLAKWLPDGNIEYIGRIDDQVKIRGYRIELGEVESVLQKVNLVQEATVIVRESKDGLKQLCAYFVGDESLTVGQLREAMAQELPEYMIPSYFVQLEQMPLTPNGKIDRKALPALEGNLQTDTEYVAPQTSMEEMLVSIWQTVLGVPQIGVLDNFFDLGGDSIKSIQVSSRLYQAGYRVDMKSLFKHSTVASLSPHVEKMTRVAEQGEVTGEAKLTPIQHWFFDREVTAPHHFNQAFMLYRKQRFDVSALRKTMQKIAEHHDALRMVFHQTEQGYEAWNRGIEEEELFSLEVMDFIGNGNPDSAIEEAVNTMQSSIDLSEGPLMKLGLFQCEEGDHLLMVIHHLVVDGVSWRILLEDIEAGYDQAVNGENIQLPQKTDSFQLWAEQLSLYANSPDMEKEREYWNEIEQIPTGLLPKNQEQDCVLIKDSEVITVQWTASETEQLLKQANRAYNTEINDLLLTALGMAIHKWTGMENIVVNLEGHGRESILSDLDITRTVGWFTSQYPVVLPIEAASDISHQIKNIKEGLRHIPNKGIGYGLLKYLSKNPEKQMFTLKPEISFNYLGQFDQDLENTAMQMSSYSSGDFENKNHERSYVLDINGMISGGNLSLGISYSKKQYQRETIEQLANGLQASLQEVIEHCVTKERAELTPSDIIFKGMTMEALDRIVQETKHIGEIEDVYPLTPMQKGMLFHSLMNPQSEAYFEQATFDVQGSMNLKAFAQSLEQLVQRHAILRTNFVSAWNDEPLQIVYRNRKIDFHYEDLQEMEESSREDWVKKYTTEDKERGFNLAEDALMRMTILRTEEQTYRVIWSFHHILMDGWCMPLVIQEIFETYYAIQEQRESKLSVVTPYSDYIEWLETQNHEEASKYWNDYLEGYEGQTLLPKVTSSNENENYISGNLVWNLGKELTEQLKQVANSNQVTLNTLMQTAWGVLLQRYNNSTDAVFGSVVSGRPSEILGVENIIGLFINTIPVRIRCDAEDSFVEVMKRNQKQAVASHVYDTHPLYDIQGQTEQKQDLITHIMVFENYPLEQQIEFTGNHDESNLKIMNISMAEQTNYDLNTIVVPGKEMQVQFEYNANVYDYASVERIRGHLIQVIKQVVNNPQICIQDLELVTAEEKTQILEVFNDTTTEYPREKTIHQLFEEQVERTPDHIAAVFEGQQLTYRELNERANRLARTLRDEGVQANQLVGIMAERSLEMIVGTLGILKAGGAYVPIDPEYPEERIRYMLEDSNISILLTQYASAIQTDRFNFSGILIDLSNPSSYKDDNTNLPLVTVAEDLAYVMYTSGSTGQPKGVLIEQRSVVRLVQNTNYVEFAEGDRILMTGALVFDACTFEIWGALLNGLQLYIVPETVILSVEKLNEALKQYQIKTMWLTSPLFNQLALQNPELFSSLRYLLVGGDALSPNTISMVRSSCPNLTIINGYGPTENTTFSCSFPISKEYSNIPIGRPIANSTVYIVDESNKLLPVGVQGEICVGGDGLARGYLNRDELTREKFVTNPFVPGERMYRTGDIGRWLSDGTIEYLGRMDHQVKIRGYRIELGEIESTLQKVELVREAIVIVRENENGLKQLCAYFVGDESLTVGQLREAMSQELPDYMIPSYFVQLEQMPLTPNGKIDRKALPEPEGNLQTGTEYVAPQTPIEEMLVSIWQTVLGVPQIGILDNFFDLGGDSIKSIQVSSRLHQAGYRVDMKDLFKYSTVVSLSPHVKQMTRVAKQDEVTGDAKLTPIQLWFFENQIADPHHLNQAFMLYRKQGFDVLALRKTMQKIAEHHDALRMVFHQTEQGYEAWNRGIEEEELFNLEVMDFTGNENPASAIEEAANAIQSSINLSEGPLMKLGLFQCEEGDHLLIVIHHLVVDGISWRILLEDIGTGYEQVVNEEAIQLPQKTDSFQLWAEQLSLYANSPEMEKEREYWNEIEQIPTGLLPKDKEQDYGLIKDSEVITIQWTASETEQLLKQTNRAYNTEINDLLLTALGMAVYQWTGMERIAVNLEGHGRESILSDLDITRTVGWFTSQYPVVLPIEAGSDISYRIKDIKEGLRQIPNKGIGYGLLKYLSENQEKQPSILKPEISFNYLGQFDQDLENSAMQISTYSSGSDVSGEQSRPFALIINGILTDGKLSLGINYSRKQYERETIEQLANGLQASLREVIEHCVTKERAELTPSDITFKGMTIEALDRVVQETKHIGEIENVYPLTPMQKGMLFHSLLNSQSEAYFEQARFDIQGNVNIEAFSQSVEQLVQRHAIFRTNFVSAWNDEPLQVVYRNRKIDFHYEDLHEMEESSCEEWIKVYTNEDRERGFDLVEDALMRMTILRTEEQMYRVIWSFHHILMDGWCIPLVTQEIFEAYYAIQEQREPKLSVVTPYSDYIEWLETQDHEESSEYWNDYLEGYEGQTLLPKENLKNEAEGYVLEELLCEFDRELTQKMKQVASDNQVTINSLIQTAWGALLQKYNGSQDVVFGSVVSGRPAVIPGIENMIGLFINTIPVRIRCDAEEAFVEVMKKNQKQAVASHAYDTHPLYEIQAQTEQKQDLITHLMVFENYPTETEMERVGNQSENLLEVKNANMEEQTSYDFNVIVVPGEEFKVRLNYNANVYDHTSVERIRGHLIQVIKQVVNNPQICIQDLELVTAEEKTQILEVFNDTTTEYPREKTIHQLFEEQVERTPDQIAAVFEGQQLTYRELNERANRLARTLRDEGVQANQLVGIMAERSLEMIVGTLGILKAGGAYVPIDPEYPEERIRYMLEDSNISILLTQYASAIQTDRFNFSGILIDLSNPSSYKDDNTNLPLVTVAEDLAYVMYTSGSTGQPKGVLIEQRSVVRLVQNTNYVEFAEGDRILMTGALVFDACTFEIWGALLNGLQLYIVPETVILSVEKLNEALKQYQIKTMWLTSPLFNQLALQNPELFSSLRYLLVGGDALSPNTISMVRSSCPNLTIINGYGPTENTTFSCSFPISKEYSNIPIGRPIANSTVYIVDESNKLLPVGVQGEICVGGDGLARGYLNRDELTREKFVTNPFVPGERMYRTGDIGRWLSDGTIEYLGRMDHQVKIRGYRIELGEIESTLQKVELVREAIVIVRENENGLKQLCAYFVGDESLTVGQLREAMSQELPDYMIPSYFVQLEQMPLTPNGKIDRKALPEPEGNLQTGTEYVAPQTPIEEMLVSIWQTVLGVPQIGILDNFFDLGGDSIKSIQVSSRLHQAGYRVEMKNLFKYSTVASLSPHVEKMTRVVEQGEVTGEATLTPIQRWFFDREVTAPHHFNQAFMLYRKQGFDVSALRKTMQKIAEHHDALRMVFRQTEQGYEVWNRGIEEELFNLEVMDFTGNVNPASAIEEAVNRIQSSIDLSEGPLMKLGLFQCEEGDHLLIVIHHLVVDGVSWRILLEDIGVGYEQVVNEEAIQLPQKTDSFQLWAEQLSLYANSSDMEKEREYWNEIEQIPTGLLPKDEEQDCGLIKDSEDITVQWTAAETEQLLKQANRAYNTEINDLLLTALGMAIHQWTGMENIVVNLEGHGRESILSDLDITRTVGWFTSQYPVVLPIEAGSNVSHQIKNIKEGLRHIPNKGIGYGLLKYLSENQEKQTFTLNPEISFNYLGQFDQDLENSAMQISSYSSGLSANTNQLRVFVLDINSMILDGKMSLTINYNRKQYRRETIEQLANGLQASLQEVIEHCVTKERVELTPSDIIFKGMTIEALDRVVQETKHIGEIEDVYPLTPTQKGMLFHSLMNPQSEAYFEQATFDMQGSMNIKVFTQGLEQLVQRHSIFRTNFVASTWNDEPLQIVYRNRKIDFHYEDLQEMEESSREDWVKKYTTEDKERGFNLAEEALMRMTILRTEEQTYRVIWSFHHILMDGWCIPLVTQEIFEIYYAIQEQREPKLSVVTPYSNYIEWLEAQNHEEASKYWNDYLEGYEGQTLLPKVTSSRENENYISGNLVWNLGKELTEQLKQVANSNQVTLNTLMQTAWGVLLQRYNNSTDVVFGSVVSGRPSEILGVENIIGLFINTIPVRIRCDAEDSFVEVMKRNQKQAVASHAYDTHPLYEIQAQTEQKQDLITHIMVFENYPLEQQMEHSENRSETDLTIENVSMTEQTNYDFNVIVIPDEEVKMHFEYNANVYDYANVTRIKDHLIQIMEQVVNDAQLCVQELELVTVEEKMQVLEVFNDTAVEYPHEKTVYQLFEEQVERTPDHLAVVFEDQQFTYRELNERANQLARTLRKEGVQADQLVGIIAKHSLEMVVGILAVSKAGGAYVPIDPQYPEERIQYVLEDSKARIVLVHGDVHPPLSYDGVIISLSESQSYDKQTTNLEPISHGKDLAYVIYTSGSTGNPKGVLIEHQGLTNYIWWAREVYVQGEKTNFPLYSSVSFDLTVTSVFTPLITGNTILVYDGEDKAALIPTIMQDSRVDIIKLTPAHLHILKEMNLAEHTTVKKMIVGGENLSAKLAREVSEQSDGHISIYNEYGPTETVVGCMIYRFDPVEDRREYVPIGKPAANTSIYLLDRQLNLVPTGVQGELYIAGDGVARGYLNQPGLTAEKFVENPFSPGERMYRTGDLAKWLPDGNIEYIGRIDDQVKIRGYRIELGEVESVLQKVNLVQEATVIVRESKDGLKQLCAYFVGDESLTVGQLREAMAQELPEYMIPAYFVQLVQMPLTQNGKIDRKALPEPEGNLQTGIEYVAPRTRIEEQLIEIWKEVLFNHHIGVKDNFFDVGGHSLRATTLVSKIHKQMNVNVMVRDVFRYQTVEQMAEFITGSEGQTYLSIPVTPTRTYYPVSSTQKRMYILSQLEGGELSYNMPGVMIVEGELDSARVEEAFRNLIQRHESLRTSFEMIQGEPVQHIHSEVMFSLEKIQAEKEEIDTHIDRFVRPFNLQEAPLLRVGLIEIRKDYHVLLFDIHHIISDGVSTNLIIEEFIQLYEDESQPPLRIQYKDYAVWQQSEMQSERMRKQEAYWLNMFEGEIPELELPIDYERPSVRSYEGDIVEFTIDKQISDGLKEIEKQTGATLYMVLLAAYTTLLAKYSGQEDIIVGTPIAGRTHADLEPIIGMFVNTLAIRNYPVGDKTFYTYVQEVKETMLNAYENQEYPFEELVQKVNIKRDKSRNPLFDTMFVLQNTEETELQIENLVFKPYVRDHTIAKFDLTLFVNLDGEQLKCSFEFCEKLFEKSRINELSKDFLIVLSEVVKNQNVQLHNVKLSEKAIKSESSIREIELNF</sequence>
<evidence type="ECO:0000256" key="6">
    <source>
        <dbReference type="ARBA" id="ARBA00022737"/>
    </source>
</evidence>
<keyword evidence="10" id="KW-0511">Multifunctional enzyme</keyword>
<dbReference type="Proteomes" id="UP000029389">
    <property type="component" value="Unassembled WGS sequence"/>
</dbReference>
<dbReference type="Pfam" id="PF00550">
    <property type="entry name" value="PP-binding"/>
    <property type="match status" value="4"/>
</dbReference>
<dbReference type="NCBIfam" id="NF003417">
    <property type="entry name" value="PRK04813.1"/>
    <property type="match status" value="4"/>
</dbReference>
<dbReference type="GO" id="GO:0017000">
    <property type="term" value="P:antibiotic biosynthetic process"/>
    <property type="evidence" value="ECO:0007669"/>
    <property type="project" value="UniProtKB-KW"/>
</dbReference>
<evidence type="ECO:0000256" key="4">
    <source>
        <dbReference type="ARBA" id="ARBA00022553"/>
    </source>
</evidence>
<evidence type="ECO:0000256" key="10">
    <source>
        <dbReference type="ARBA" id="ARBA00023268"/>
    </source>
</evidence>
<keyword evidence="5 12" id="KW-0436">Ligase</keyword>
<dbReference type="CDD" id="cd12117">
    <property type="entry name" value="A_NRPS_Srf_like"/>
    <property type="match status" value="2"/>
</dbReference>
<comment type="cofactor">
    <cofactor evidence="1">
        <name>pantetheine 4'-phosphate</name>
        <dbReference type="ChEBI" id="CHEBI:47942"/>
    </cofactor>
</comment>
<dbReference type="PATRIC" id="fig|1405.8.peg.5768"/>
<dbReference type="NCBIfam" id="TIGR01733">
    <property type="entry name" value="AA-adenyl-dom"/>
    <property type="match status" value="4"/>
</dbReference>
<dbReference type="InterPro" id="IPR009081">
    <property type="entry name" value="PP-bd_ACP"/>
</dbReference>
<dbReference type="Gene3D" id="3.30.559.30">
    <property type="entry name" value="Nonribosomal peptide synthetase, condensation domain"/>
    <property type="match status" value="8"/>
</dbReference>
<dbReference type="InterPro" id="IPR023213">
    <property type="entry name" value="CAT-like_dom_sf"/>
</dbReference>
<protein>
    <submittedName>
        <fullName evidence="12">D-alanine--poly(Phosphoribitol) ligase, subunit 1</fullName>
        <ecNumber evidence="12">6.1.1.13</ecNumber>
    </submittedName>
</protein>
<dbReference type="InterPro" id="IPR025110">
    <property type="entry name" value="AMP-bd_C"/>
</dbReference>
<dbReference type="Gene3D" id="2.30.38.10">
    <property type="entry name" value="Luciferase, Domain 3"/>
    <property type="match status" value="4"/>
</dbReference>
<dbReference type="FunFam" id="3.30.559.30:FF:000001">
    <property type="entry name" value="Non-ribosomal peptide synthetase"/>
    <property type="match status" value="1"/>
</dbReference>
<dbReference type="Gene3D" id="1.10.1200.10">
    <property type="entry name" value="ACP-like"/>
    <property type="match status" value="4"/>
</dbReference>
<dbReference type="SUPFAM" id="SSF56801">
    <property type="entry name" value="Acetyl-CoA synthetase-like"/>
    <property type="match status" value="4"/>
</dbReference>
<dbReference type="EC" id="6.1.1.13" evidence="12"/>
<dbReference type="CDD" id="cd19543">
    <property type="entry name" value="DCL_NRPS"/>
    <property type="match status" value="3"/>
</dbReference>
<dbReference type="InterPro" id="IPR006162">
    <property type="entry name" value="Ppantetheine_attach_site"/>
</dbReference>
<dbReference type="FunFam" id="2.30.38.10:FF:000001">
    <property type="entry name" value="Non-ribosomal peptide synthetase PvdI"/>
    <property type="match status" value="4"/>
</dbReference>
<dbReference type="FunFam" id="1.10.1200.10:FF:000005">
    <property type="entry name" value="Nonribosomal peptide synthetase 1"/>
    <property type="match status" value="4"/>
</dbReference>
<dbReference type="PROSITE" id="PS00455">
    <property type="entry name" value="AMP_BINDING"/>
    <property type="match status" value="4"/>
</dbReference>
<dbReference type="GO" id="GO:0005829">
    <property type="term" value="C:cytosol"/>
    <property type="evidence" value="ECO:0007669"/>
    <property type="project" value="TreeGrafter"/>
</dbReference>
<dbReference type="Gene3D" id="3.30.559.10">
    <property type="entry name" value="Chloramphenicol acetyltransferase-like domain"/>
    <property type="match status" value="8"/>
</dbReference>
<dbReference type="FunFam" id="3.30.559.10:FF:000012">
    <property type="entry name" value="Non-ribosomal peptide synthetase"/>
    <property type="match status" value="1"/>
</dbReference>
<dbReference type="CDD" id="cd19534">
    <property type="entry name" value="E_NRPS"/>
    <property type="match status" value="3"/>
</dbReference>
<dbReference type="Gene3D" id="3.40.50.980">
    <property type="match status" value="8"/>
</dbReference>
<dbReference type="GO" id="GO:0005524">
    <property type="term" value="F:ATP binding"/>
    <property type="evidence" value="ECO:0007669"/>
    <property type="project" value="UniProtKB-KW"/>
</dbReference>
<evidence type="ECO:0000259" key="11">
    <source>
        <dbReference type="PROSITE" id="PS50075"/>
    </source>
</evidence>
<evidence type="ECO:0000256" key="2">
    <source>
        <dbReference type="ARBA" id="ARBA00006432"/>
    </source>
</evidence>
<dbReference type="Pfam" id="PF00668">
    <property type="entry name" value="Condensation"/>
    <property type="match status" value="8"/>
</dbReference>
<comment type="similarity">
    <text evidence="2">Belongs to the ATP-dependent AMP-binding enzyme family.</text>
</comment>
<dbReference type="InterPro" id="IPR045851">
    <property type="entry name" value="AMP-bd_C_sf"/>
</dbReference>
<evidence type="ECO:0000256" key="8">
    <source>
        <dbReference type="ARBA" id="ARBA00022840"/>
    </source>
</evidence>
<dbReference type="InterPro" id="IPR036736">
    <property type="entry name" value="ACP-like_sf"/>
</dbReference>